<dbReference type="EMBL" id="CP015756">
    <property type="protein sequence ID" value="APC39368.1"/>
    <property type="molecule type" value="Genomic_DNA"/>
</dbReference>
<gene>
    <name evidence="4" type="ORF">A7L45_04480</name>
</gene>
<name>A0A1J0GED5_9CLOT</name>
<keyword evidence="5" id="KW-1185">Reference proteome</keyword>
<keyword evidence="1 2" id="KW-0807">Transducer</keyword>
<dbReference type="PROSITE" id="PS50111">
    <property type="entry name" value="CHEMOTAXIS_TRANSDUC_2"/>
    <property type="match status" value="1"/>
</dbReference>
<evidence type="ECO:0000259" key="3">
    <source>
        <dbReference type="PROSITE" id="PS50111"/>
    </source>
</evidence>
<dbReference type="SMART" id="SM00283">
    <property type="entry name" value="MA"/>
    <property type="match status" value="1"/>
</dbReference>
<evidence type="ECO:0000313" key="4">
    <source>
        <dbReference type="EMBL" id="APC39368.1"/>
    </source>
</evidence>
<protein>
    <recommendedName>
        <fullName evidence="3">Methyl-accepting transducer domain-containing protein</fullName>
    </recommendedName>
</protein>
<dbReference type="Gene3D" id="1.10.287.950">
    <property type="entry name" value="Methyl-accepting chemotaxis protein"/>
    <property type="match status" value="1"/>
</dbReference>
<evidence type="ECO:0000256" key="1">
    <source>
        <dbReference type="ARBA" id="ARBA00023224"/>
    </source>
</evidence>
<dbReference type="GO" id="GO:0007165">
    <property type="term" value="P:signal transduction"/>
    <property type="evidence" value="ECO:0007669"/>
    <property type="project" value="UniProtKB-KW"/>
</dbReference>
<accession>A0A1J0GED5</accession>
<dbReference type="KEGG" id="ceu:A7L45_04480"/>
<dbReference type="InterPro" id="IPR004089">
    <property type="entry name" value="MCPsignal_dom"/>
</dbReference>
<dbReference type="PANTHER" id="PTHR32089">
    <property type="entry name" value="METHYL-ACCEPTING CHEMOTAXIS PROTEIN MCPB"/>
    <property type="match status" value="1"/>
</dbReference>
<organism evidence="4 5">
    <name type="scientific">Clostridium estertheticum subsp. estertheticum</name>
    <dbReference type="NCBI Taxonomy" id="1552"/>
    <lineage>
        <taxon>Bacteria</taxon>
        <taxon>Bacillati</taxon>
        <taxon>Bacillota</taxon>
        <taxon>Clostridia</taxon>
        <taxon>Eubacteriales</taxon>
        <taxon>Clostridiaceae</taxon>
        <taxon>Clostridium</taxon>
    </lineage>
</organism>
<dbReference type="Proteomes" id="UP000182569">
    <property type="component" value="Chromosome"/>
</dbReference>
<proteinExistence type="predicted"/>
<reference evidence="5" key="1">
    <citation type="journal article" date="2016" name="Front. Microbiol.">
        <title>Complete Genome Sequence of Clostridium estertheticum DSM 8809, a Microbe Identified in Spoiled Vacuum Packed Beef.</title>
        <authorList>
            <person name="Yu Z."/>
            <person name="Gunn L."/>
            <person name="Brennan E."/>
            <person name="Reid R."/>
            <person name="Wall P.G."/>
            <person name="Gaora O.P."/>
            <person name="Hurley D."/>
            <person name="Bolton D."/>
            <person name="Fanning S."/>
        </authorList>
    </citation>
    <scope>NUCLEOTIDE SEQUENCE [LARGE SCALE GENOMIC DNA]</scope>
    <source>
        <strain evidence="5">DSM 8809</strain>
    </source>
</reference>
<dbReference type="PANTHER" id="PTHR32089:SF112">
    <property type="entry name" value="LYSOZYME-LIKE PROTEIN-RELATED"/>
    <property type="match status" value="1"/>
</dbReference>
<dbReference type="GO" id="GO:0016020">
    <property type="term" value="C:membrane"/>
    <property type="evidence" value="ECO:0007669"/>
    <property type="project" value="InterPro"/>
</dbReference>
<evidence type="ECO:0000256" key="2">
    <source>
        <dbReference type="PROSITE-ProRule" id="PRU00284"/>
    </source>
</evidence>
<dbReference type="Pfam" id="PF00015">
    <property type="entry name" value="MCPsignal"/>
    <property type="match status" value="1"/>
</dbReference>
<dbReference type="STRING" id="1552.A7L45_04480"/>
<dbReference type="AlphaFoldDB" id="A0A1J0GED5"/>
<dbReference type="SUPFAM" id="SSF58104">
    <property type="entry name" value="Methyl-accepting chemotaxis protein (MCP) signaling domain"/>
    <property type="match status" value="1"/>
</dbReference>
<dbReference type="OrthoDB" id="9816519at2"/>
<dbReference type="RefSeq" id="WP_071611661.1">
    <property type="nucleotide sequence ID" value="NZ_CP015756.1"/>
</dbReference>
<feature type="domain" description="Methyl-accepting transducer" evidence="3">
    <location>
        <begin position="48"/>
        <end position="284"/>
    </location>
</feature>
<sequence length="329" mass="36463">MVLKFKNKNGSTNKQVQPCPLINESNSKSSKFENLEEIFELADQTNIQIHNLLKEEGTITFGFSDLLNGTGRTTNQIEEVEDYLKLLSKNAYDTQSQVSTVFSSLSHSSEEVSSAKSGINNLAKEMNNVSTVFESLLNLFSQMQSQYTNINNFATIITSIASQTNLLSLNAAIEAARAGEAGRGFSVVANEIKKLSQSTKNSATDIMDALKNMDVIMGSLNNKSVEGKTVMTNTLQNIDKSISLLDNIVIAEDGVHGRMQEVEESQNLNIQKIEQISKNLTNVSERSKTEGEYLEKLISSVQIKSDYYLLILNHLNQISIFSEQNESNH</sequence>
<evidence type="ECO:0000313" key="5">
    <source>
        <dbReference type="Proteomes" id="UP000182569"/>
    </source>
</evidence>